<dbReference type="InterPro" id="IPR036390">
    <property type="entry name" value="WH_DNA-bd_sf"/>
</dbReference>
<evidence type="ECO:0000256" key="1">
    <source>
        <dbReference type="ARBA" id="ARBA00004141"/>
    </source>
</evidence>
<dbReference type="SMART" id="SM00382">
    <property type="entry name" value="AAA"/>
    <property type="match status" value="1"/>
</dbReference>
<dbReference type="Pfam" id="PF17854">
    <property type="entry name" value="FtsK_alpha"/>
    <property type="match status" value="1"/>
</dbReference>
<dbReference type="EMBL" id="CP035492">
    <property type="protein sequence ID" value="QAY65651.1"/>
    <property type="molecule type" value="Genomic_DNA"/>
</dbReference>
<dbReference type="InterPro" id="IPR027417">
    <property type="entry name" value="P-loop_NTPase"/>
</dbReference>
<sequence>MAKKRKRKKSIAGQLKYEVYGILLITISIIALSGEAAVGRSLSKLFGLVLGKFYFVIAIVGIVVGLAVMVKRKWPRGWTQRRTGVLVFVLALTLMSSMAEIDHGIRKVSDLTGSIILNELSSNLHSELIESDPGDYRTISEKSISGGYVGAIEYSLLFTLFGYFGSKLIMYVMMAISIMLMTGKSYVELARMIKKRGARMYKLIHTRIANRHALKAASRSAAAKSSTAAGAVHDDSDIDDEEDTYTVLPPRRKKSLFFSWITPESQEKKQADGDASDEWDLEEESKPDMRLNGNSWKANPEIPWEKTADEGYLENPQVQLNTHDQELPPPWEDAHDAYAAYVPAAETGPEPPSFYPDDERDSGTEHGMAEDNAQLMPGNGMNEDDADLLEDFEESIPEPFDADKLSAHEDIDPNRSSAGGTDEEEGGHLLNGDAAVPPKPKPYALPSFTLLTKPRLTGKGSDKADMTDSRRKLEATLESFGVRARVLDVVPGPAVTRYEVQPATGVKVSRIVGLTDDIALALAAKDIRMEAPIPGKSAIGIEVPNGEVSVVTMREVMETPEFQNATSKLSIAFGKDIAGTPIIGNLAKMPHLLVAGATGSGKSVCINGIITSILYKAKPDEVKFLMVDPKMVELNMYNGIPHLLAPVVTNPRRASMALKKIVVEMEKRYELFSKSGTRNIEGYNTLMVDNPSAVLPYIVVIVDELADLMMVAAGDVEDSIARLAQMARAAGIHLIIATQRPSVDVITGVIKANIPSRIAFGVSSAVDSRTILDTGGAEKLLGRGDMLYLPVGMSKPIRVQGAFLSDQEVEAVVAFTSDQAKAEFKEDLVPELEEDNGQQDELLDELYDQAVQIVVEAKQASVSLLQRRMRIGYTRAARLVDQMEARGVVGPYEGSKPREVLMSEEQLNANKISS</sequence>
<gene>
    <name evidence="11" type="ORF">ET464_03890</name>
</gene>
<reference evidence="11 12" key="1">
    <citation type="submission" date="2019-01" db="EMBL/GenBank/DDBJ databases">
        <title>Genome sequencing of strain FW100M-2.</title>
        <authorList>
            <person name="Heo J."/>
            <person name="Kim S.-J."/>
            <person name="Kim J.-S."/>
            <person name="Hong S.-B."/>
            <person name="Kwon S.-W."/>
        </authorList>
    </citation>
    <scope>NUCLEOTIDE SEQUENCE [LARGE SCALE GENOMIC DNA]</scope>
    <source>
        <strain evidence="11 12">FW100M-2</strain>
    </source>
</reference>
<dbReference type="InterPro" id="IPR002543">
    <property type="entry name" value="FtsK_dom"/>
</dbReference>
<dbReference type="InterPro" id="IPR050206">
    <property type="entry name" value="FtsK/SpoIIIE/SftA"/>
</dbReference>
<name>A0A4V0YEW7_9BACL</name>
<dbReference type="GO" id="GO:0005524">
    <property type="term" value="F:ATP binding"/>
    <property type="evidence" value="ECO:0007669"/>
    <property type="project" value="UniProtKB-UniRule"/>
</dbReference>
<evidence type="ECO:0000256" key="9">
    <source>
        <dbReference type="SAM" id="Phobius"/>
    </source>
</evidence>
<evidence type="ECO:0000313" key="11">
    <source>
        <dbReference type="EMBL" id="QAY65651.1"/>
    </source>
</evidence>
<dbReference type="Pfam" id="PF01580">
    <property type="entry name" value="FtsK_SpoIIIE"/>
    <property type="match status" value="1"/>
</dbReference>
<feature type="region of interest" description="Disordered" evidence="8">
    <location>
        <begin position="265"/>
        <end position="301"/>
    </location>
</feature>
<dbReference type="SUPFAM" id="SSF52540">
    <property type="entry name" value="P-loop containing nucleoside triphosphate hydrolases"/>
    <property type="match status" value="1"/>
</dbReference>
<protein>
    <submittedName>
        <fullName evidence="11">DNA translocase FtsK</fullName>
    </submittedName>
</protein>
<dbReference type="Proteomes" id="UP000293568">
    <property type="component" value="Chromosome"/>
</dbReference>
<evidence type="ECO:0000259" key="10">
    <source>
        <dbReference type="PROSITE" id="PS50901"/>
    </source>
</evidence>
<dbReference type="InterPro" id="IPR018541">
    <property type="entry name" value="Ftsk_gamma"/>
</dbReference>
<dbReference type="OrthoDB" id="9807790at2"/>
<keyword evidence="9" id="KW-1133">Transmembrane helix</keyword>
<dbReference type="CDD" id="cd01127">
    <property type="entry name" value="TrwB_TraG_TraD_VirD4"/>
    <property type="match status" value="1"/>
</dbReference>
<evidence type="ECO:0000256" key="6">
    <source>
        <dbReference type="ARBA" id="ARBA00023125"/>
    </source>
</evidence>
<feature type="binding site" evidence="7">
    <location>
        <begin position="596"/>
        <end position="603"/>
    </location>
    <ligand>
        <name>ATP</name>
        <dbReference type="ChEBI" id="CHEBI:30616"/>
    </ligand>
</feature>
<keyword evidence="4" id="KW-0159">Chromosome partition</keyword>
<feature type="transmembrane region" description="Helical" evidence="9">
    <location>
        <begin position="20"/>
        <end position="39"/>
    </location>
</feature>
<dbReference type="KEGG" id="pprt:ET464_03890"/>
<dbReference type="AlphaFoldDB" id="A0A4V0YEW7"/>
<dbReference type="PANTHER" id="PTHR22683:SF41">
    <property type="entry name" value="DNA TRANSLOCASE FTSK"/>
    <property type="match status" value="1"/>
</dbReference>
<keyword evidence="5 7" id="KW-0067">ATP-binding</keyword>
<dbReference type="InterPro" id="IPR036388">
    <property type="entry name" value="WH-like_DNA-bd_sf"/>
</dbReference>
<evidence type="ECO:0000256" key="3">
    <source>
        <dbReference type="ARBA" id="ARBA00022741"/>
    </source>
</evidence>
<evidence type="ECO:0000256" key="2">
    <source>
        <dbReference type="ARBA" id="ARBA00006474"/>
    </source>
</evidence>
<dbReference type="PROSITE" id="PS50901">
    <property type="entry name" value="FTSK"/>
    <property type="match status" value="1"/>
</dbReference>
<evidence type="ECO:0000313" key="12">
    <source>
        <dbReference type="Proteomes" id="UP000293568"/>
    </source>
</evidence>
<dbReference type="RefSeq" id="WP_129438418.1">
    <property type="nucleotide sequence ID" value="NZ_CP035492.1"/>
</dbReference>
<keyword evidence="6" id="KW-0238">DNA-binding</keyword>
<accession>A0A4V0YEW7</accession>
<dbReference type="Gene3D" id="1.10.10.10">
    <property type="entry name" value="Winged helix-like DNA-binding domain superfamily/Winged helix DNA-binding domain"/>
    <property type="match status" value="1"/>
</dbReference>
<comment type="subcellular location">
    <subcellularLocation>
        <location evidence="1">Membrane</location>
        <topology evidence="1">Multi-pass membrane protein</topology>
    </subcellularLocation>
</comment>
<feature type="domain" description="FtsK" evidence="10">
    <location>
        <begin position="579"/>
        <end position="769"/>
    </location>
</feature>
<dbReference type="Gene3D" id="3.40.50.300">
    <property type="entry name" value="P-loop containing nucleotide triphosphate hydrolases"/>
    <property type="match status" value="1"/>
</dbReference>
<organism evidence="11 12">
    <name type="scientific">Paenibacillus protaetiae</name>
    <dbReference type="NCBI Taxonomy" id="2509456"/>
    <lineage>
        <taxon>Bacteria</taxon>
        <taxon>Bacillati</taxon>
        <taxon>Bacillota</taxon>
        <taxon>Bacilli</taxon>
        <taxon>Bacillales</taxon>
        <taxon>Paenibacillaceae</taxon>
        <taxon>Paenibacillus</taxon>
    </lineage>
</organism>
<feature type="compositionally biased region" description="Basic and acidic residues" evidence="8">
    <location>
        <begin position="401"/>
        <end position="413"/>
    </location>
</feature>
<dbReference type="Gene3D" id="3.30.980.40">
    <property type="match status" value="1"/>
</dbReference>
<dbReference type="Pfam" id="PF09397">
    <property type="entry name" value="FtsK_gamma"/>
    <property type="match status" value="1"/>
</dbReference>
<keyword evidence="9" id="KW-0472">Membrane</keyword>
<dbReference type="GO" id="GO:0003677">
    <property type="term" value="F:DNA binding"/>
    <property type="evidence" value="ECO:0007669"/>
    <property type="project" value="UniProtKB-KW"/>
</dbReference>
<feature type="region of interest" description="Disordered" evidence="8">
    <location>
        <begin position="345"/>
        <end position="385"/>
    </location>
</feature>
<dbReference type="InterPro" id="IPR003593">
    <property type="entry name" value="AAA+_ATPase"/>
</dbReference>
<dbReference type="SMART" id="SM00843">
    <property type="entry name" value="Ftsk_gamma"/>
    <property type="match status" value="1"/>
</dbReference>
<keyword evidence="9" id="KW-0812">Transmembrane</keyword>
<keyword evidence="3 7" id="KW-0547">Nucleotide-binding</keyword>
<dbReference type="PANTHER" id="PTHR22683">
    <property type="entry name" value="SPORULATION PROTEIN RELATED"/>
    <property type="match status" value="1"/>
</dbReference>
<proteinExistence type="inferred from homology"/>
<dbReference type="GO" id="GO:0016020">
    <property type="term" value="C:membrane"/>
    <property type="evidence" value="ECO:0007669"/>
    <property type="project" value="UniProtKB-SubCell"/>
</dbReference>
<feature type="transmembrane region" description="Helical" evidence="9">
    <location>
        <begin position="82"/>
        <end position="99"/>
    </location>
</feature>
<feature type="transmembrane region" description="Helical" evidence="9">
    <location>
        <begin position="45"/>
        <end position="70"/>
    </location>
</feature>
<evidence type="ECO:0000256" key="8">
    <source>
        <dbReference type="SAM" id="MobiDB-lite"/>
    </source>
</evidence>
<evidence type="ECO:0000256" key="4">
    <source>
        <dbReference type="ARBA" id="ARBA00022829"/>
    </source>
</evidence>
<dbReference type="SUPFAM" id="SSF46785">
    <property type="entry name" value="Winged helix' DNA-binding domain"/>
    <property type="match status" value="1"/>
</dbReference>
<evidence type="ECO:0000256" key="5">
    <source>
        <dbReference type="ARBA" id="ARBA00022840"/>
    </source>
</evidence>
<dbReference type="GO" id="GO:0007059">
    <property type="term" value="P:chromosome segregation"/>
    <property type="evidence" value="ECO:0007669"/>
    <property type="project" value="UniProtKB-KW"/>
</dbReference>
<feature type="transmembrane region" description="Helical" evidence="9">
    <location>
        <begin position="168"/>
        <end position="187"/>
    </location>
</feature>
<feature type="region of interest" description="Disordered" evidence="8">
    <location>
        <begin position="400"/>
        <end position="441"/>
    </location>
</feature>
<dbReference type="InterPro" id="IPR041027">
    <property type="entry name" value="FtsK_alpha"/>
</dbReference>
<keyword evidence="12" id="KW-1185">Reference proteome</keyword>
<feature type="compositionally biased region" description="Acidic residues" evidence="8">
    <location>
        <begin position="274"/>
        <end position="283"/>
    </location>
</feature>
<comment type="similarity">
    <text evidence="2">Belongs to the FtsK/SpoIIIE/SftA family.</text>
</comment>
<evidence type="ECO:0000256" key="7">
    <source>
        <dbReference type="PROSITE-ProRule" id="PRU00289"/>
    </source>
</evidence>